<proteinExistence type="predicted"/>
<dbReference type="AlphaFoldDB" id="A0A1G5QKM1"/>
<evidence type="ECO:0000256" key="1">
    <source>
        <dbReference type="SAM" id="MobiDB-lite"/>
    </source>
</evidence>
<gene>
    <name evidence="3" type="ORF">SAMN03097708_02184</name>
</gene>
<keyword evidence="4" id="KW-1185">Reference proteome</keyword>
<evidence type="ECO:0000256" key="2">
    <source>
        <dbReference type="SAM" id="SignalP"/>
    </source>
</evidence>
<feature type="chain" id="PRO_5011717873" evidence="2">
    <location>
        <begin position="33"/>
        <end position="125"/>
    </location>
</feature>
<feature type="signal peptide" evidence="2">
    <location>
        <begin position="1"/>
        <end position="32"/>
    </location>
</feature>
<dbReference type="Proteomes" id="UP000199648">
    <property type="component" value="Unassembled WGS sequence"/>
</dbReference>
<feature type="compositionally biased region" description="Basic and acidic residues" evidence="1">
    <location>
        <begin position="59"/>
        <end position="72"/>
    </location>
</feature>
<keyword evidence="2" id="KW-0732">Signal</keyword>
<organism evidence="3 4">
    <name type="scientific">Thiohalomonas denitrificans</name>
    <dbReference type="NCBI Taxonomy" id="415747"/>
    <lineage>
        <taxon>Bacteria</taxon>
        <taxon>Pseudomonadati</taxon>
        <taxon>Pseudomonadota</taxon>
        <taxon>Gammaproteobacteria</taxon>
        <taxon>Thiohalomonadales</taxon>
        <taxon>Thiohalomonadaceae</taxon>
        <taxon>Thiohalomonas</taxon>
    </lineage>
</organism>
<protein>
    <submittedName>
        <fullName evidence="3">Uncharacterized protein</fullName>
    </submittedName>
</protein>
<accession>A0A1G5QKM1</accession>
<dbReference type="RefSeq" id="WP_092996728.1">
    <property type="nucleotide sequence ID" value="NZ_FMWD01000006.1"/>
</dbReference>
<evidence type="ECO:0000313" key="3">
    <source>
        <dbReference type="EMBL" id="SCZ61699.1"/>
    </source>
</evidence>
<feature type="compositionally biased region" description="Polar residues" evidence="1">
    <location>
        <begin position="46"/>
        <end position="58"/>
    </location>
</feature>
<name>A0A1G5QKM1_9GAMM</name>
<sequence>MGEKNDSLPFKGLLLTSLVAVLLLASATQARASDGGYLNALKAEANSDNPTITPTIQGKENDDGRPTPRTDDQPQMESWLKANYVGSYMFYQKLSDPKKRAVYRLYRSGAEITKIREKINELLKQ</sequence>
<dbReference type="EMBL" id="FMWD01000006">
    <property type="protein sequence ID" value="SCZ61699.1"/>
    <property type="molecule type" value="Genomic_DNA"/>
</dbReference>
<feature type="region of interest" description="Disordered" evidence="1">
    <location>
        <begin position="43"/>
        <end position="76"/>
    </location>
</feature>
<evidence type="ECO:0000313" key="4">
    <source>
        <dbReference type="Proteomes" id="UP000199648"/>
    </source>
</evidence>
<reference evidence="3 4" key="1">
    <citation type="submission" date="2016-10" db="EMBL/GenBank/DDBJ databases">
        <authorList>
            <person name="de Groot N.N."/>
        </authorList>
    </citation>
    <scope>NUCLEOTIDE SEQUENCE [LARGE SCALE GENOMIC DNA]</scope>
    <source>
        <strain evidence="3 4">HLD2</strain>
    </source>
</reference>